<evidence type="ECO:0000313" key="2">
    <source>
        <dbReference type="EMBL" id="HDX31310.1"/>
    </source>
</evidence>
<dbReference type="EMBL" id="DSMG01000078">
    <property type="protein sequence ID" value="HDX31310.1"/>
    <property type="molecule type" value="Genomic_DNA"/>
</dbReference>
<sequence>MFKPTRRGFLVGCSAAIAAWGSGLSFTAFGSAEAEPNQNIIVVIFLRGGIDGLSVVFPIDGPDRGYYQSKRPSLAIPTSGDNAAIRLNDRFGLHPGAAALHELYQDGKLAIVHATGLTSDTRSHFDAMQYMELGTPNSKSLNTGWLTRHLQSAENLPAEIIMPAVAVGNLQPTSLFGSRESVGMTTPNDFSFGGHWRYGEWQRAAMRKMYSGSSWLHQAGLQTLDAIDVIERANPQSYTPGNGAVYPNTSFGRSLQTVAQVIRLQLGLRVATLDLGGWDTHEYQGDTGGGYFRSKLEELSNGIAAFLLDLSNDNGVDHTKRITVVVMSEFGRTFQENGSRGTDHGHGNIMLVAGGAVNGGQVFGEWPGLATDQLYDRRDLAITTDYRRVLSEILIRRLGNPRLGAVFPGYTGYAPLGIVQGADLEVDYGSSTPTPTPTPEQPSTSRIFLPTVQR</sequence>
<feature type="signal peptide" evidence="1">
    <location>
        <begin position="1"/>
        <end position="34"/>
    </location>
</feature>
<dbReference type="InterPro" id="IPR006311">
    <property type="entry name" value="TAT_signal"/>
</dbReference>
<feature type="chain" id="PRO_5027976146" evidence="1">
    <location>
        <begin position="35"/>
        <end position="454"/>
    </location>
</feature>
<dbReference type="Pfam" id="PF07394">
    <property type="entry name" value="DUF1501"/>
    <property type="match status" value="1"/>
</dbReference>
<comment type="caution">
    <text evidence="2">The sequence shown here is derived from an EMBL/GenBank/DDBJ whole genome shotgun (WGS) entry which is preliminary data.</text>
</comment>
<name>A0A7C1JXS1_9CHLR</name>
<proteinExistence type="predicted"/>
<evidence type="ECO:0000256" key="1">
    <source>
        <dbReference type="SAM" id="SignalP"/>
    </source>
</evidence>
<accession>A0A7C1JXS1</accession>
<dbReference type="AlphaFoldDB" id="A0A7C1JXS1"/>
<gene>
    <name evidence="2" type="ORF">ENQ20_07415</name>
</gene>
<dbReference type="PANTHER" id="PTHR43737">
    <property type="entry name" value="BLL7424 PROTEIN"/>
    <property type="match status" value="1"/>
</dbReference>
<reference evidence="2" key="1">
    <citation type="journal article" date="2020" name="mSystems">
        <title>Genome- and Community-Level Interaction Insights into Carbon Utilization and Element Cycling Functions of Hydrothermarchaeota in Hydrothermal Sediment.</title>
        <authorList>
            <person name="Zhou Z."/>
            <person name="Liu Y."/>
            <person name="Xu W."/>
            <person name="Pan J."/>
            <person name="Luo Z.H."/>
            <person name="Li M."/>
        </authorList>
    </citation>
    <scope>NUCLEOTIDE SEQUENCE [LARGE SCALE GENOMIC DNA]</scope>
    <source>
        <strain evidence="2">SpSt-289</strain>
    </source>
</reference>
<dbReference type="InterPro" id="IPR010869">
    <property type="entry name" value="DUF1501"/>
</dbReference>
<keyword evidence="1" id="KW-0732">Signal</keyword>
<dbReference type="PANTHER" id="PTHR43737:SF1">
    <property type="entry name" value="DUF1501 DOMAIN-CONTAINING PROTEIN"/>
    <property type="match status" value="1"/>
</dbReference>
<protein>
    <submittedName>
        <fullName evidence="2">DUF1501 domain-containing protein</fullName>
    </submittedName>
</protein>
<dbReference type="PROSITE" id="PS51318">
    <property type="entry name" value="TAT"/>
    <property type="match status" value="1"/>
</dbReference>
<organism evidence="2">
    <name type="scientific">Caldilinea aerophila</name>
    <dbReference type="NCBI Taxonomy" id="133453"/>
    <lineage>
        <taxon>Bacteria</taxon>
        <taxon>Bacillati</taxon>
        <taxon>Chloroflexota</taxon>
        <taxon>Caldilineae</taxon>
        <taxon>Caldilineales</taxon>
        <taxon>Caldilineaceae</taxon>
        <taxon>Caldilinea</taxon>
    </lineage>
</organism>